<evidence type="ECO:0000313" key="2">
    <source>
        <dbReference type="Proteomes" id="UP000785679"/>
    </source>
</evidence>
<name>A0A8J8N9A4_HALGN</name>
<reference evidence="1" key="1">
    <citation type="submission" date="2019-06" db="EMBL/GenBank/DDBJ databases">
        <authorList>
            <person name="Zheng W."/>
        </authorList>
    </citation>
    <scope>NUCLEOTIDE SEQUENCE</scope>
    <source>
        <strain evidence="1">QDHG01</strain>
    </source>
</reference>
<proteinExistence type="predicted"/>
<organism evidence="1 2">
    <name type="scientific">Halteria grandinella</name>
    <dbReference type="NCBI Taxonomy" id="5974"/>
    <lineage>
        <taxon>Eukaryota</taxon>
        <taxon>Sar</taxon>
        <taxon>Alveolata</taxon>
        <taxon>Ciliophora</taxon>
        <taxon>Intramacronucleata</taxon>
        <taxon>Spirotrichea</taxon>
        <taxon>Stichotrichia</taxon>
        <taxon>Sporadotrichida</taxon>
        <taxon>Halteriidae</taxon>
        <taxon>Halteria</taxon>
    </lineage>
</organism>
<dbReference type="EMBL" id="RRYP01033773">
    <property type="protein sequence ID" value="TNV70689.1"/>
    <property type="molecule type" value="Genomic_DNA"/>
</dbReference>
<dbReference type="AlphaFoldDB" id="A0A8J8N9A4"/>
<accession>A0A8J8N9A4</accession>
<keyword evidence="2" id="KW-1185">Reference proteome</keyword>
<dbReference type="Proteomes" id="UP000785679">
    <property type="component" value="Unassembled WGS sequence"/>
</dbReference>
<protein>
    <submittedName>
        <fullName evidence="1">Uncharacterized protein</fullName>
    </submittedName>
</protein>
<sequence>MHYYQRSGTSSNSRSQSDGRIWNEWDVMIGQDKRFSQRDVMCLEVILNHLIYAFPSRILVRGYFDRDWPPTKPQGARSYRHWDRMRRENIAKDDYKDSIITSDFLQWVQSDNMEFVTKFARSKSYLAGVMDLFPYFNTEALCSEVNQFGLIQKLLNDLGDDSCRSFKSKSDNEGSVLVDSMRAVCDLLKNHL</sequence>
<gene>
    <name evidence="1" type="ORF">FGO68_gene5882</name>
</gene>
<comment type="caution">
    <text evidence="1">The sequence shown here is derived from an EMBL/GenBank/DDBJ whole genome shotgun (WGS) entry which is preliminary data.</text>
</comment>
<evidence type="ECO:0000313" key="1">
    <source>
        <dbReference type="EMBL" id="TNV70689.1"/>
    </source>
</evidence>